<dbReference type="AlphaFoldDB" id="Q21VN2"/>
<organism evidence="3 4">
    <name type="scientific">Albidiferax ferrireducens (strain ATCC BAA-621 / DSM 15236 / T118)</name>
    <name type="common">Rhodoferax ferrireducens</name>
    <dbReference type="NCBI Taxonomy" id="338969"/>
    <lineage>
        <taxon>Bacteria</taxon>
        <taxon>Pseudomonadati</taxon>
        <taxon>Pseudomonadota</taxon>
        <taxon>Betaproteobacteria</taxon>
        <taxon>Burkholderiales</taxon>
        <taxon>Comamonadaceae</taxon>
        <taxon>Rhodoferax</taxon>
    </lineage>
</organism>
<proteinExistence type="predicted"/>
<dbReference type="Proteomes" id="UP000008332">
    <property type="component" value="Chromosome"/>
</dbReference>
<feature type="domain" description="KTSC" evidence="2">
    <location>
        <begin position="47"/>
        <end position="103"/>
    </location>
</feature>
<evidence type="ECO:0000313" key="4">
    <source>
        <dbReference type="Proteomes" id="UP000008332"/>
    </source>
</evidence>
<protein>
    <recommendedName>
        <fullName evidence="2">KTSC domain-containing protein</fullName>
    </recommendedName>
</protein>
<dbReference type="InterPro" id="IPR025309">
    <property type="entry name" value="KTSC_dom"/>
</dbReference>
<dbReference type="STRING" id="338969.Rfer_2454"/>
<dbReference type="HOGENOM" id="CLU_1947142_0_0_4"/>
<dbReference type="OrthoDB" id="8907571at2"/>
<keyword evidence="4" id="KW-1185">Reference proteome</keyword>
<name>Q21VN2_ALBFT</name>
<feature type="region of interest" description="Disordered" evidence="1">
    <location>
        <begin position="104"/>
        <end position="129"/>
    </location>
</feature>
<reference evidence="4" key="1">
    <citation type="submission" date="2006-02" db="EMBL/GenBank/DDBJ databases">
        <title>Complete sequence of chromosome of Rhodoferax ferrireducens DSM 15236.</title>
        <authorList>
            <person name="Copeland A."/>
            <person name="Lucas S."/>
            <person name="Lapidus A."/>
            <person name="Barry K."/>
            <person name="Detter J.C."/>
            <person name="Glavina del Rio T."/>
            <person name="Hammon N."/>
            <person name="Israni S."/>
            <person name="Pitluck S."/>
            <person name="Brettin T."/>
            <person name="Bruce D."/>
            <person name="Han C."/>
            <person name="Tapia R."/>
            <person name="Gilna P."/>
            <person name="Kiss H."/>
            <person name="Schmutz J."/>
            <person name="Larimer F."/>
            <person name="Land M."/>
            <person name="Kyrpides N."/>
            <person name="Ivanova N."/>
            <person name="Richardson P."/>
        </authorList>
    </citation>
    <scope>NUCLEOTIDE SEQUENCE [LARGE SCALE GENOMIC DNA]</scope>
    <source>
        <strain evidence="4">ATCC BAA-621 / DSM 15236 / T118</strain>
    </source>
</reference>
<dbReference type="EMBL" id="CP000267">
    <property type="protein sequence ID" value="ABD70171.1"/>
    <property type="molecule type" value="Genomic_DNA"/>
</dbReference>
<dbReference type="KEGG" id="rfr:Rfer_2454"/>
<gene>
    <name evidence="3" type="ordered locus">Rfer_2454</name>
</gene>
<dbReference type="RefSeq" id="WP_011464739.1">
    <property type="nucleotide sequence ID" value="NC_007908.1"/>
</dbReference>
<dbReference type="eggNOG" id="ENOG50315UT">
    <property type="taxonomic scope" value="Bacteria"/>
</dbReference>
<sequence>MYTRFVSLAGIHGGADASHHQLDRLAASPLADALRETSNMPTKTFTSGRIKKADYNTASRQLDLHWDNKTVLAYKHVPEEVYRRLCSAPNPAAYWEDRIAEEYPKGTPMTSSADPDGAKKLDDLFGGGD</sequence>
<evidence type="ECO:0000259" key="2">
    <source>
        <dbReference type="Pfam" id="PF13619"/>
    </source>
</evidence>
<accession>Q21VN2</accession>
<evidence type="ECO:0000313" key="3">
    <source>
        <dbReference type="EMBL" id="ABD70171.1"/>
    </source>
</evidence>
<dbReference type="Pfam" id="PF13619">
    <property type="entry name" value="KTSC"/>
    <property type="match status" value="1"/>
</dbReference>
<evidence type="ECO:0000256" key="1">
    <source>
        <dbReference type="SAM" id="MobiDB-lite"/>
    </source>
</evidence>